<name>A0ABV7A6C3_9BACI</name>
<dbReference type="SUPFAM" id="SSF159006">
    <property type="entry name" value="YopX-like"/>
    <property type="match status" value="1"/>
</dbReference>
<dbReference type="InterPro" id="IPR019096">
    <property type="entry name" value="YopX_protein"/>
</dbReference>
<accession>A0ABV7A6C3</accession>
<dbReference type="Gene3D" id="2.30.30.290">
    <property type="entry name" value="YopX-like domains"/>
    <property type="match status" value="1"/>
</dbReference>
<dbReference type="EMBL" id="JBHRRZ010000015">
    <property type="protein sequence ID" value="MFC2948561.1"/>
    <property type="molecule type" value="Genomic_DNA"/>
</dbReference>
<comment type="caution">
    <text evidence="2">The sequence shown here is derived from an EMBL/GenBank/DDBJ whole genome shotgun (WGS) entry which is preliminary data.</text>
</comment>
<reference evidence="3" key="1">
    <citation type="journal article" date="2019" name="Int. J. Syst. Evol. Microbiol.">
        <title>The Global Catalogue of Microorganisms (GCM) 10K type strain sequencing project: providing services to taxonomists for standard genome sequencing and annotation.</title>
        <authorList>
            <consortium name="The Broad Institute Genomics Platform"/>
            <consortium name="The Broad Institute Genome Sequencing Center for Infectious Disease"/>
            <person name="Wu L."/>
            <person name="Ma J."/>
        </authorList>
    </citation>
    <scope>NUCLEOTIDE SEQUENCE [LARGE SCALE GENOMIC DNA]</scope>
    <source>
        <strain evidence="3">KCTC 13193</strain>
    </source>
</reference>
<organism evidence="2 3">
    <name type="scientific">Virgibacillus sediminis</name>
    <dbReference type="NCBI Taxonomy" id="202260"/>
    <lineage>
        <taxon>Bacteria</taxon>
        <taxon>Bacillati</taxon>
        <taxon>Bacillota</taxon>
        <taxon>Bacilli</taxon>
        <taxon>Bacillales</taxon>
        <taxon>Bacillaceae</taxon>
        <taxon>Virgibacillus</taxon>
    </lineage>
</organism>
<feature type="domain" description="YopX protein" evidence="1">
    <location>
        <begin position="5"/>
        <end position="119"/>
    </location>
</feature>
<keyword evidence="3" id="KW-1185">Reference proteome</keyword>
<dbReference type="InterPro" id="IPR023385">
    <property type="entry name" value="YopX-like_C"/>
</dbReference>
<evidence type="ECO:0000313" key="3">
    <source>
        <dbReference type="Proteomes" id="UP001595387"/>
    </source>
</evidence>
<evidence type="ECO:0000313" key="2">
    <source>
        <dbReference type="EMBL" id="MFC2948561.1"/>
    </source>
</evidence>
<protein>
    <submittedName>
        <fullName evidence="2">YopX family protein</fullName>
    </submittedName>
</protein>
<gene>
    <name evidence="2" type="ORF">ACFODW_09435</name>
</gene>
<evidence type="ECO:0000259" key="1">
    <source>
        <dbReference type="Pfam" id="PF09643"/>
    </source>
</evidence>
<sequence>MREIKYRAKVMNCKKWIYRQPFHIRGTWYMYNSLWDMVPIEYKTMSQYTGLKDKNGKEIYESHILESPEGIRVDVKFVPEHAAFLVYYSIDGNAQYDYLDNAHKCKVIGNSYQHPELLEGGR</sequence>
<dbReference type="Pfam" id="PF09643">
    <property type="entry name" value="YopX"/>
    <property type="match status" value="1"/>
</dbReference>
<dbReference type="RefSeq" id="WP_390305686.1">
    <property type="nucleotide sequence ID" value="NZ_JBHRRZ010000015.1"/>
</dbReference>
<dbReference type="Proteomes" id="UP001595387">
    <property type="component" value="Unassembled WGS sequence"/>
</dbReference>
<proteinExistence type="predicted"/>